<evidence type="ECO:0000313" key="3">
    <source>
        <dbReference type="Proteomes" id="UP000019277"/>
    </source>
</evidence>
<reference evidence="2 3" key="1">
    <citation type="journal article" date="2014" name="Genome Announc.">
        <title>Draft Genome Sequence of the Antitrypanosomally Active Sponge-Associated Bacterium Actinokineospora sp. Strain EG49.</title>
        <authorList>
            <person name="Harjes J."/>
            <person name="Ryu T."/>
            <person name="Abdelmohsen U.R."/>
            <person name="Moitinho-Silva L."/>
            <person name="Horn H."/>
            <person name="Ravasi T."/>
            <person name="Hentschel U."/>
        </authorList>
    </citation>
    <scope>NUCLEOTIDE SEQUENCE [LARGE SCALE GENOMIC DNA]</scope>
    <source>
        <strain evidence="2 3">EG49</strain>
    </source>
</reference>
<protein>
    <submittedName>
        <fullName evidence="2">Uncharacterized protein</fullName>
    </submittedName>
</protein>
<evidence type="ECO:0000256" key="1">
    <source>
        <dbReference type="SAM" id="MobiDB-lite"/>
    </source>
</evidence>
<keyword evidence="3" id="KW-1185">Reference proteome</keyword>
<dbReference type="AlphaFoldDB" id="W7JCU2"/>
<gene>
    <name evidence="2" type="ORF">UO65_0848</name>
</gene>
<evidence type="ECO:0000313" key="2">
    <source>
        <dbReference type="EMBL" id="EWC63824.1"/>
    </source>
</evidence>
<sequence>MSAAPTRGASVRPTVEDSRLQASRGDVLGVLAGPEIGSV</sequence>
<dbReference type="EMBL" id="AYXG01000032">
    <property type="protein sequence ID" value="EWC63824.1"/>
    <property type="molecule type" value="Genomic_DNA"/>
</dbReference>
<dbReference type="Proteomes" id="UP000019277">
    <property type="component" value="Unassembled WGS sequence"/>
</dbReference>
<accession>W7JCU2</accession>
<name>W7JCU2_9PSEU</name>
<comment type="caution">
    <text evidence="2">The sequence shown here is derived from an EMBL/GenBank/DDBJ whole genome shotgun (WGS) entry which is preliminary data.</text>
</comment>
<dbReference type="STRING" id="909613.UO65_0848"/>
<feature type="region of interest" description="Disordered" evidence="1">
    <location>
        <begin position="1"/>
        <end position="24"/>
    </location>
</feature>
<organism evidence="2 3">
    <name type="scientific">Actinokineospora spheciospongiae</name>
    <dbReference type="NCBI Taxonomy" id="909613"/>
    <lineage>
        <taxon>Bacteria</taxon>
        <taxon>Bacillati</taxon>
        <taxon>Actinomycetota</taxon>
        <taxon>Actinomycetes</taxon>
        <taxon>Pseudonocardiales</taxon>
        <taxon>Pseudonocardiaceae</taxon>
        <taxon>Actinokineospora</taxon>
    </lineage>
</organism>
<proteinExistence type="predicted"/>